<sequence length="257" mass="28764">MSDLKALIFDVDGTLAETEQDGHRIAFNQAFAALGLDWHWSVEQYGELLEVAGGKERIRYYLQQYHPNLPYDQRSPAFVAQLHGLKNQYYQQLLQQGKIALRPGVQRLILAARQAQLRLAIATTSAPHNVMPLLRKTIGADSPNWFEVIAAGDIVRQKKPEPDIYHYVLEAMAIAPAHCLVIEDSPQGLAAATQAGLKTVITVNRYTCRYTYPQAALVLDHLGEPEKPFIAIAGNPEGDRYFTLDLAQRLLRSPVHL</sequence>
<dbReference type="SFLD" id="SFLDS00003">
    <property type="entry name" value="Haloacid_Dehalogenase"/>
    <property type="match status" value="1"/>
</dbReference>
<protein>
    <submittedName>
        <fullName evidence="1">HAD-IA family hydrolase</fullName>
    </submittedName>
</protein>
<accession>A0ABW6IJL3</accession>
<dbReference type="InterPro" id="IPR023198">
    <property type="entry name" value="PGP-like_dom2"/>
</dbReference>
<dbReference type="SUPFAM" id="SSF56784">
    <property type="entry name" value="HAD-like"/>
    <property type="match status" value="1"/>
</dbReference>
<dbReference type="SFLD" id="SFLDG01129">
    <property type="entry name" value="C1.5:_HAD__Beta-PGM__Phosphata"/>
    <property type="match status" value="1"/>
</dbReference>
<gene>
    <name evidence="1" type="ORF">ACFVKH_17295</name>
</gene>
<dbReference type="PANTHER" id="PTHR42896:SF2">
    <property type="entry name" value="CBBY-LIKE PROTEIN"/>
    <property type="match status" value="1"/>
</dbReference>
<dbReference type="GO" id="GO:0016787">
    <property type="term" value="F:hydrolase activity"/>
    <property type="evidence" value="ECO:0007669"/>
    <property type="project" value="UniProtKB-KW"/>
</dbReference>
<dbReference type="RefSeq" id="WP_377967372.1">
    <property type="nucleotide sequence ID" value="NZ_JBHZOL010000098.1"/>
</dbReference>
<dbReference type="PANTHER" id="PTHR42896">
    <property type="entry name" value="XYLULOSE-1,5-BISPHOSPHATE (XUBP) PHOSPHATASE"/>
    <property type="match status" value="1"/>
</dbReference>
<dbReference type="InterPro" id="IPR044999">
    <property type="entry name" value="CbbY-like"/>
</dbReference>
<organism evidence="1 2">
    <name type="scientific">Almyronema epifaneia S1</name>
    <dbReference type="NCBI Taxonomy" id="2991925"/>
    <lineage>
        <taxon>Bacteria</taxon>
        <taxon>Bacillati</taxon>
        <taxon>Cyanobacteriota</taxon>
        <taxon>Cyanophyceae</taxon>
        <taxon>Nodosilineales</taxon>
        <taxon>Nodosilineaceae</taxon>
        <taxon>Almyronema</taxon>
        <taxon>Almyronema epifaneia</taxon>
    </lineage>
</organism>
<dbReference type="InterPro" id="IPR036412">
    <property type="entry name" value="HAD-like_sf"/>
</dbReference>
<reference evidence="1 2" key="1">
    <citation type="submission" date="2024-10" db="EMBL/GenBank/DDBJ databases">
        <authorList>
            <person name="Ratan Roy A."/>
            <person name="Morales Sandoval P.H."/>
            <person name="De Los Santos Villalobos S."/>
            <person name="Chakraborty S."/>
            <person name="Mukherjee J."/>
        </authorList>
    </citation>
    <scope>NUCLEOTIDE SEQUENCE [LARGE SCALE GENOMIC DNA]</scope>
    <source>
        <strain evidence="1 2">S1</strain>
    </source>
</reference>
<dbReference type="NCBIfam" id="TIGR01509">
    <property type="entry name" value="HAD-SF-IA-v3"/>
    <property type="match status" value="1"/>
</dbReference>
<dbReference type="SFLD" id="SFLDF00035">
    <property type="entry name" value="phosphoglycolate_phosphatase"/>
    <property type="match status" value="1"/>
</dbReference>
<keyword evidence="2" id="KW-1185">Reference proteome</keyword>
<keyword evidence="1" id="KW-0378">Hydrolase</keyword>
<dbReference type="Proteomes" id="UP001600165">
    <property type="component" value="Unassembled WGS sequence"/>
</dbReference>
<comment type="caution">
    <text evidence="1">The sequence shown here is derived from an EMBL/GenBank/DDBJ whole genome shotgun (WGS) entry which is preliminary data.</text>
</comment>
<dbReference type="EMBL" id="JBHZOL010000098">
    <property type="protein sequence ID" value="MFE4108042.1"/>
    <property type="molecule type" value="Genomic_DNA"/>
</dbReference>
<evidence type="ECO:0000313" key="1">
    <source>
        <dbReference type="EMBL" id="MFE4108042.1"/>
    </source>
</evidence>
<evidence type="ECO:0000313" key="2">
    <source>
        <dbReference type="Proteomes" id="UP001600165"/>
    </source>
</evidence>
<dbReference type="Pfam" id="PF00702">
    <property type="entry name" value="Hydrolase"/>
    <property type="match status" value="1"/>
</dbReference>
<dbReference type="SFLD" id="SFLDG01135">
    <property type="entry name" value="C1.5.6:_HAD__Beta-PGM__Phospha"/>
    <property type="match status" value="1"/>
</dbReference>
<dbReference type="InterPro" id="IPR006439">
    <property type="entry name" value="HAD-SF_hydro_IA"/>
</dbReference>
<dbReference type="InterPro" id="IPR023214">
    <property type="entry name" value="HAD_sf"/>
</dbReference>
<dbReference type="Gene3D" id="1.10.150.240">
    <property type="entry name" value="Putative phosphatase, domain 2"/>
    <property type="match status" value="1"/>
</dbReference>
<dbReference type="Gene3D" id="3.40.50.1000">
    <property type="entry name" value="HAD superfamily/HAD-like"/>
    <property type="match status" value="1"/>
</dbReference>
<name>A0ABW6IJL3_9CYAN</name>
<proteinExistence type="predicted"/>